<reference evidence="5" key="1">
    <citation type="journal article" date="2012" name="MBio">
        <title>Comparative genome analysis of Trichophyton rubrum and related dermatophytes reveals candidate genes involved in infection.</title>
        <authorList>
            <person name="Martinez D.A."/>
            <person name="Oliver B.G."/>
            <person name="Graeser Y."/>
            <person name="Goldberg J.M."/>
            <person name="Li W."/>
            <person name="Martinez-Rossi N.M."/>
            <person name="Monod M."/>
            <person name="Shelest E."/>
            <person name="Barton R.C."/>
            <person name="Birch E."/>
            <person name="Brakhage A.A."/>
            <person name="Chen Z."/>
            <person name="Gurr S.J."/>
            <person name="Heiman D."/>
            <person name="Heitman J."/>
            <person name="Kosti I."/>
            <person name="Rossi A."/>
            <person name="Saif S."/>
            <person name="Samalova M."/>
            <person name="Saunders C.W."/>
            <person name="Shea T."/>
            <person name="Summerbell R.C."/>
            <person name="Xu J."/>
            <person name="Young S."/>
            <person name="Zeng Q."/>
            <person name="Birren B.W."/>
            <person name="Cuomo C.A."/>
            <person name="White T.C."/>
        </authorList>
    </citation>
    <scope>NUCLEOTIDE SEQUENCE [LARGE SCALE GENOMIC DNA]</scope>
    <source>
        <strain evidence="5">ATCC MYA-4604 / CBS 118893</strain>
    </source>
</reference>
<evidence type="ECO:0000256" key="2">
    <source>
        <dbReference type="SAM" id="MobiDB-lite"/>
    </source>
</evidence>
<dbReference type="RefSeq" id="XP_003169335.1">
    <property type="nucleotide sequence ID" value="XM_003169287.1"/>
</dbReference>
<name>E4V645_ARTGP</name>
<dbReference type="EMBL" id="DS989830">
    <property type="protein sequence ID" value="EFR05228.1"/>
    <property type="molecule type" value="Genomic_DNA"/>
</dbReference>
<evidence type="ECO:0000259" key="3">
    <source>
        <dbReference type="Pfam" id="PF07110"/>
    </source>
</evidence>
<feature type="compositionally biased region" description="Pro residues" evidence="2">
    <location>
        <begin position="1"/>
        <end position="12"/>
    </location>
</feature>
<organism evidence="5">
    <name type="scientific">Arthroderma gypseum (strain ATCC MYA-4604 / CBS 118893)</name>
    <name type="common">Microsporum gypseum</name>
    <dbReference type="NCBI Taxonomy" id="535722"/>
    <lineage>
        <taxon>Eukaryota</taxon>
        <taxon>Fungi</taxon>
        <taxon>Dikarya</taxon>
        <taxon>Ascomycota</taxon>
        <taxon>Pezizomycotina</taxon>
        <taxon>Eurotiomycetes</taxon>
        <taxon>Eurotiomycetidae</taxon>
        <taxon>Onygenales</taxon>
        <taxon>Arthrodermataceae</taxon>
        <taxon>Nannizzia</taxon>
    </lineage>
</organism>
<accession>E4V645</accession>
<feature type="region of interest" description="Disordered" evidence="2">
    <location>
        <begin position="1"/>
        <end position="20"/>
    </location>
</feature>
<feature type="domain" description="EthD" evidence="3">
    <location>
        <begin position="27"/>
        <end position="85"/>
    </location>
</feature>
<dbReference type="STRING" id="535722.E4V645"/>
<proteinExistence type="inferred from homology"/>
<dbReference type="OrthoDB" id="3454835at2759"/>
<evidence type="ECO:0000256" key="1">
    <source>
        <dbReference type="ARBA" id="ARBA00005986"/>
    </source>
</evidence>
<dbReference type="VEuPathDB" id="FungiDB:MGYG_08240"/>
<dbReference type="InterPro" id="IPR009799">
    <property type="entry name" value="EthD_dom"/>
</dbReference>
<dbReference type="Pfam" id="PF07110">
    <property type="entry name" value="EthD"/>
    <property type="match status" value="1"/>
</dbReference>
<sequence>MLSPWNPRPKMPQIPNHRMGNFSIHNTSATRALMAKLYDPQFSNVTDIDCFSQAIFKSLDDYKRMKQDPWYKEKLMGDHENFADTKRSMMTIGWVEDFVKDRVETDSFTG</sequence>
<keyword evidence="5" id="KW-1185">Reference proteome</keyword>
<evidence type="ECO:0000313" key="4">
    <source>
        <dbReference type="EMBL" id="EFR05228.1"/>
    </source>
</evidence>
<dbReference type="SUPFAM" id="SSF54909">
    <property type="entry name" value="Dimeric alpha+beta barrel"/>
    <property type="match status" value="1"/>
</dbReference>
<dbReference type="GeneID" id="10024557"/>
<dbReference type="Proteomes" id="UP000002669">
    <property type="component" value="Unassembled WGS sequence"/>
</dbReference>
<protein>
    <recommendedName>
        <fullName evidence="3">EthD domain-containing protein</fullName>
    </recommendedName>
</protein>
<dbReference type="eggNOG" id="ENOG502SJ0E">
    <property type="taxonomic scope" value="Eukaryota"/>
</dbReference>
<dbReference type="GO" id="GO:0016491">
    <property type="term" value="F:oxidoreductase activity"/>
    <property type="evidence" value="ECO:0007669"/>
    <property type="project" value="InterPro"/>
</dbReference>
<dbReference type="InParanoid" id="E4V645"/>
<dbReference type="AlphaFoldDB" id="E4V645"/>
<comment type="similarity">
    <text evidence="1">Belongs to the tpcK family.</text>
</comment>
<evidence type="ECO:0000313" key="5">
    <source>
        <dbReference type="Proteomes" id="UP000002669"/>
    </source>
</evidence>
<dbReference type="InterPro" id="IPR011008">
    <property type="entry name" value="Dimeric_a/b-barrel"/>
</dbReference>
<gene>
    <name evidence="4" type="ORF">MGYG_08240</name>
</gene>
<dbReference type="HOGENOM" id="CLU_2170469_0_0_1"/>